<proteinExistence type="predicted"/>
<protein>
    <submittedName>
        <fullName evidence="1">Uncharacterized protein</fullName>
    </submittedName>
</protein>
<dbReference type="OrthoDB" id="5119509at2"/>
<evidence type="ECO:0000313" key="1">
    <source>
        <dbReference type="EMBL" id="TFB91924.1"/>
    </source>
</evidence>
<dbReference type="RefSeq" id="WP_092107951.1">
    <property type="nucleotide sequence ID" value="NZ_FOCN01000003.1"/>
</dbReference>
<dbReference type="Proteomes" id="UP000297654">
    <property type="component" value="Unassembled WGS sequence"/>
</dbReference>
<gene>
    <name evidence="1" type="ORF">E3O10_06090</name>
</gene>
<dbReference type="EMBL" id="SOFF01000020">
    <property type="protein sequence ID" value="TFB91924.1"/>
    <property type="molecule type" value="Genomic_DNA"/>
</dbReference>
<evidence type="ECO:0000313" key="2">
    <source>
        <dbReference type="Proteomes" id="UP000297654"/>
    </source>
</evidence>
<organism evidence="1 2">
    <name type="scientific">Cryobacterium luteum</name>
    <dbReference type="NCBI Taxonomy" id="1424661"/>
    <lineage>
        <taxon>Bacteria</taxon>
        <taxon>Bacillati</taxon>
        <taxon>Actinomycetota</taxon>
        <taxon>Actinomycetes</taxon>
        <taxon>Micrococcales</taxon>
        <taxon>Microbacteriaceae</taxon>
        <taxon>Cryobacterium</taxon>
    </lineage>
</organism>
<comment type="caution">
    <text evidence="1">The sequence shown here is derived from an EMBL/GenBank/DDBJ whole genome shotgun (WGS) entry which is preliminary data.</text>
</comment>
<accession>A0A1H8D7N0</accession>
<name>A0A1H8D7N0_9MICO</name>
<dbReference type="STRING" id="1424661.SAMN05216281_103174"/>
<reference evidence="1 2" key="1">
    <citation type="submission" date="2019-03" db="EMBL/GenBank/DDBJ databases">
        <title>Genomics of glacier-inhabiting Cryobacterium strains.</title>
        <authorList>
            <person name="Liu Q."/>
            <person name="Xin Y.-H."/>
        </authorList>
    </citation>
    <scope>NUCLEOTIDE SEQUENCE [LARGE SCALE GENOMIC DNA]</scope>
    <source>
        <strain evidence="1 2">Hh15</strain>
    </source>
</reference>
<sequence length="104" mass="12047">MPWWSWLLLWCGLVLGLISVLTWCAVVLYRKALGTLRAGEALTARIFELDSDPTHPAATFTPAVFTDLAELRENVEQQRVERTRRREVRRDALIVRGKLMRNVR</sequence>
<keyword evidence="2" id="KW-1185">Reference proteome</keyword>
<dbReference type="AlphaFoldDB" id="A0A1H8D7N0"/>